<evidence type="ECO:0000256" key="4">
    <source>
        <dbReference type="ARBA" id="ARBA00023163"/>
    </source>
</evidence>
<dbReference type="Gene3D" id="3.40.190.10">
    <property type="entry name" value="Periplasmic binding protein-like II"/>
    <property type="match status" value="2"/>
</dbReference>
<sequence>MSLDPRLRLRHLSVFLSIARTGSVAQAATGLGVTQPAVSKSLRELEDILGAPLFDRTGRRVVLNPAGAAFQRLAGSSVAALEQAQDAVQQAGRTTRLSVGALPTAATRLLPDAALRFRELRPDCTLRVSTGPNWLLLSQLREGALDLVVGRMADPQRMDGLTFRQLYTEAIRAVVRSDHPLVAVRDATDLGPFPLLLPPSGAVIHQTVKSWLVSIGAGDHSGAFESVSAAFGLRACLRSDTIWFISEGVVADALEDGRLRALHLDAPMIAGPVGISLRDGTMPSPDLDALLDALTGSA</sequence>
<keyword evidence="3" id="KW-0238">DNA-binding</keyword>
<dbReference type="AlphaFoldDB" id="X7EMM2"/>
<dbReference type="GO" id="GO:0003700">
    <property type="term" value="F:DNA-binding transcription factor activity"/>
    <property type="evidence" value="ECO:0007669"/>
    <property type="project" value="InterPro"/>
</dbReference>
<keyword evidence="4" id="KW-0804">Transcription</keyword>
<dbReference type="OrthoDB" id="9803030at2"/>
<dbReference type="PANTHER" id="PTHR30419">
    <property type="entry name" value="HTH-TYPE TRANSCRIPTIONAL REGULATOR YBHD"/>
    <property type="match status" value="1"/>
</dbReference>
<dbReference type="FunFam" id="1.10.10.10:FF:000001">
    <property type="entry name" value="LysR family transcriptional regulator"/>
    <property type="match status" value="1"/>
</dbReference>
<dbReference type="InterPro" id="IPR036388">
    <property type="entry name" value="WH-like_DNA-bd_sf"/>
</dbReference>
<comment type="similarity">
    <text evidence="1">Belongs to the LysR transcriptional regulatory family.</text>
</comment>
<dbReference type="RefSeq" id="WP_037257171.1">
    <property type="nucleotide sequence ID" value="NZ_JALZ01000001.1"/>
</dbReference>
<name>X7EMM2_9RHOB</name>
<dbReference type="InterPro" id="IPR036390">
    <property type="entry name" value="WH_DNA-bd_sf"/>
</dbReference>
<dbReference type="Pfam" id="PF03466">
    <property type="entry name" value="LysR_substrate"/>
    <property type="match status" value="1"/>
</dbReference>
<evidence type="ECO:0000259" key="5">
    <source>
        <dbReference type="PROSITE" id="PS50931"/>
    </source>
</evidence>
<dbReference type="GO" id="GO:0003677">
    <property type="term" value="F:DNA binding"/>
    <property type="evidence" value="ECO:0007669"/>
    <property type="project" value="UniProtKB-KW"/>
</dbReference>
<dbReference type="EMBL" id="JALZ01000001">
    <property type="protein sequence ID" value="ETX16396.1"/>
    <property type="molecule type" value="Genomic_DNA"/>
</dbReference>
<dbReference type="STRING" id="1449350.OCH239_00740"/>
<dbReference type="InterPro" id="IPR050950">
    <property type="entry name" value="HTH-type_LysR_regulators"/>
</dbReference>
<evidence type="ECO:0000313" key="7">
    <source>
        <dbReference type="Proteomes" id="UP000022447"/>
    </source>
</evidence>
<dbReference type="NCBIfam" id="TIGR02424">
    <property type="entry name" value="TF_pcaQ"/>
    <property type="match status" value="1"/>
</dbReference>
<evidence type="ECO:0000256" key="2">
    <source>
        <dbReference type="ARBA" id="ARBA00023015"/>
    </source>
</evidence>
<dbReference type="GO" id="GO:0005829">
    <property type="term" value="C:cytosol"/>
    <property type="evidence" value="ECO:0007669"/>
    <property type="project" value="TreeGrafter"/>
</dbReference>
<accession>X7EMM2</accession>
<reference evidence="6 7" key="1">
    <citation type="submission" date="2014-01" db="EMBL/GenBank/DDBJ databases">
        <title>Roseivivax halodurans JCM 10272 Genome Sequencing.</title>
        <authorList>
            <person name="Lai Q."/>
            <person name="Li G."/>
            <person name="Shao Z."/>
        </authorList>
    </citation>
    <scope>NUCLEOTIDE SEQUENCE [LARGE SCALE GENOMIC DNA]</scope>
    <source>
        <strain evidence="6 7">JCM 10272</strain>
    </source>
</reference>
<dbReference type="SUPFAM" id="SSF53850">
    <property type="entry name" value="Periplasmic binding protein-like II"/>
    <property type="match status" value="1"/>
</dbReference>
<gene>
    <name evidence="6" type="ORF">OCH239_00740</name>
</gene>
<comment type="caution">
    <text evidence="6">The sequence shown here is derived from an EMBL/GenBank/DDBJ whole genome shotgun (WGS) entry which is preliminary data.</text>
</comment>
<dbReference type="PRINTS" id="PR00039">
    <property type="entry name" value="HTHLYSR"/>
</dbReference>
<feature type="domain" description="HTH lysR-type" evidence="5">
    <location>
        <begin position="7"/>
        <end position="64"/>
    </location>
</feature>
<dbReference type="GO" id="GO:0019619">
    <property type="term" value="P:3,4-dihydroxybenzoate catabolic process"/>
    <property type="evidence" value="ECO:0007669"/>
    <property type="project" value="InterPro"/>
</dbReference>
<dbReference type="PROSITE" id="PS50931">
    <property type="entry name" value="HTH_LYSR"/>
    <property type="match status" value="1"/>
</dbReference>
<organism evidence="6 7">
    <name type="scientific">Roseivivax halodurans JCM 10272</name>
    <dbReference type="NCBI Taxonomy" id="1449350"/>
    <lineage>
        <taxon>Bacteria</taxon>
        <taxon>Pseudomonadati</taxon>
        <taxon>Pseudomonadota</taxon>
        <taxon>Alphaproteobacteria</taxon>
        <taxon>Rhodobacterales</taxon>
        <taxon>Roseobacteraceae</taxon>
        <taxon>Roseivivax</taxon>
    </lineage>
</organism>
<dbReference type="GO" id="GO:0045893">
    <property type="term" value="P:positive regulation of DNA-templated transcription"/>
    <property type="evidence" value="ECO:0007669"/>
    <property type="project" value="InterPro"/>
</dbReference>
<dbReference type="Gene3D" id="1.10.10.10">
    <property type="entry name" value="Winged helix-like DNA-binding domain superfamily/Winged helix DNA-binding domain"/>
    <property type="match status" value="1"/>
</dbReference>
<dbReference type="SUPFAM" id="SSF46785">
    <property type="entry name" value="Winged helix' DNA-binding domain"/>
    <property type="match status" value="1"/>
</dbReference>
<evidence type="ECO:0000256" key="3">
    <source>
        <dbReference type="ARBA" id="ARBA00023125"/>
    </source>
</evidence>
<evidence type="ECO:0000313" key="6">
    <source>
        <dbReference type="EMBL" id="ETX16396.1"/>
    </source>
</evidence>
<dbReference type="InterPro" id="IPR005119">
    <property type="entry name" value="LysR_subst-bd"/>
</dbReference>
<dbReference type="Proteomes" id="UP000022447">
    <property type="component" value="Unassembled WGS sequence"/>
</dbReference>
<dbReference type="PANTHER" id="PTHR30419:SF8">
    <property type="entry name" value="NITROGEN ASSIMILATION TRANSCRIPTIONAL ACTIVATOR-RELATED"/>
    <property type="match status" value="1"/>
</dbReference>
<dbReference type="InterPro" id="IPR000847">
    <property type="entry name" value="LysR_HTH_N"/>
</dbReference>
<dbReference type="eggNOG" id="COG0583">
    <property type="taxonomic scope" value="Bacteria"/>
</dbReference>
<evidence type="ECO:0000256" key="1">
    <source>
        <dbReference type="ARBA" id="ARBA00009437"/>
    </source>
</evidence>
<keyword evidence="2" id="KW-0805">Transcription regulation</keyword>
<dbReference type="InterPro" id="IPR012787">
    <property type="entry name" value="TF_PcaQ"/>
</dbReference>
<keyword evidence="7" id="KW-1185">Reference proteome</keyword>
<protein>
    <submittedName>
        <fullName evidence="6">LysR family transcriptional regulator</fullName>
    </submittedName>
</protein>
<proteinExistence type="inferred from homology"/>
<dbReference type="Pfam" id="PF00126">
    <property type="entry name" value="HTH_1"/>
    <property type="match status" value="1"/>
</dbReference>